<dbReference type="EMBL" id="BMHI01000004">
    <property type="protein sequence ID" value="GGB33932.1"/>
    <property type="molecule type" value="Genomic_DNA"/>
</dbReference>
<name>A0A916WVU3_9MICO</name>
<reference evidence="2" key="1">
    <citation type="journal article" date="2014" name="Int. J. Syst. Evol. Microbiol.">
        <title>Complete genome sequence of Corynebacterium casei LMG S-19264T (=DSM 44701T), isolated from a smear-ripened cheese.</title>
        <authorList>
            <consortium name="US DOE Joint Genome Institute (JGI-PGF)"/>
            <person name="Walter F."/>
            <person name="Albersmeier A."/>
            <person name="Kalinowski J."/>
            <person name="Ruckert C."/>
        </authorList>
    </citation>
    <scope>NUCLEOTIDE SEQUENCE</scope>
    <source>
        <strain evidence="2">CGMCC 1.15085</strain>
    </source>
</reference>
<dbReference type="Proteomes" id="UP000636793">
    <property type="component" value="Unassembled WGS sequence"/>
</dbReference>
<sequence length="221" mass="23911">MGYDGQVTPGEAPATRDVGIARISKISVSDMHNNVYLITDTAGGDALLIDAADDWPAISAMIAADGGRVTHLATTHRHFDHVRALPEAARETGAQLLAGADDAADLPVEVDRRLQDGDTVQVGELAFDVVTLRGHTPGSIALSLRGSDGMTHLFTGDSLFPGGVGATDRYEYQSFPQLIDDVEERLFGRYDDNTWVYPGHGDDTTLAVERPHLTEWRTRGW</sequence>
<proteinExistence type="predicted"/>
<dbReference type="GO" id="GO:0016787">
    <property type="term" value="F:hydrolase activity"/>
    <property type="evidence" value="ECO:0007669"/>
    <property type="project" value="UniProtKB-KW"/>
</dbReference>
<dbReference type="Gene3D" id="3.60.15.10">
    <property type="entry name" value="Ribonuclease Z/Hydroxyacylglutathione hydrolase-like"/>
    <property type="match status" value="1"/>
</dbReference>
<comment type="caution">
    <text evidence="2">The sequence shown here is derived from an EMBL/GenBank/DDBJ whole genome shotgun (WGS) entry which is preliminary data.</text>
</comment>
<evidence type="ECO:0000313" key="3">
    <source>
        <dbReference type="Proteomes" id="UP000636793"/>
    </source>
</evidence>
<organism evidence="2 3">
    <name type="scientific">Flexivirga endophytica</name>
    <dbReference type="NCBI Taxonomy" id="1849103"/>
    <lineage>
        <taxon>Bacteria</taxon>
        <taxon>Bacillati</taxon>
        <taxon>Actinomycetota</taxon>
        <taxon>Actinomycetes</taxon>
        <taxon>Micrococcales</taxon>
        <taxon>Dermacoccaceae</taxon>
        <taxon>Flexivirga</taxon>
    </lineage>
</organism>
<feature type="domain" description="Metallo-beta-lactamase" evidence="1">
    <location>
        <begin position="32"/>
        <end position="200"/>
    </location>
</feature>
<evidence type="ECO:0000259" key="1">
    <source>
        <dbReference type="SMART" id="SM00849"/>
    </source>
</evidence>
<dbReference type="CDD" id="cd06262">
    <property type="entry name" value="metallo-hydrolase-like_MBL-fold"/>
    <property type="match status" value="1"/>
</dbReference>
<evidence type="ECO:0000313" key="2">
    <source>
        <dbReference type="EMBL" id="GGB33932.1"/>
    </source>
</evidence>
<gene>
    <name evidence="2" type="ORF">GCM10011492_25700</name>
</gene>
<dbReference type="PANTHER" id="PTHR46233:SF1">
    <property type="entry name" value="CONSERVED PROTEIN"/>
    <property type="match status" value="1"/>
</dbReference>
<dbReference type="Pfam" id="PF00753">
    <property type="entry name" value="Lactamase_B"/>
    <property type="match status" value="1"/>
</dbReference>
<dbReference type="InterPro" id="IPR051453">
    <property type="entry name" value="MBL_Glyoxalase_II"/>
</dbReference>
<dbReference type="SMART" id="SM00849">
    <property type="entry name" value="Lactamase_B"/>
    <property type="match status" value="1"/>
</dbReference>
<dbReference type="InterPro" id="IPR001279">
    <property type="entry name" value="Metallo-B-lactamas"/>
</dbReference>
<dbReference type="RefSeq" id="WP_188837440.1">
    <property type="nucleotide sequence ID" value="NZ_BMHI01000004.1"/>
</dbReference>
<dbReference type="PANTHER" id="PTHR46233">
    <property type="entry name" value="HYDROXYACYLGLUTATHIONE HYDROLASE GLOC"/>
    <property type="match status" value="1"/>
</dbReference>
<protein>
    <submittedName>
        <fullName evidence="2">Zn-dependent hydrolase</fullName>
    </submittedName>
</protein>
<accession>A0A916WVU3</accession>
<dbReference type="SUPFAM" id="SSF56281">
    <property type="entry name" value="Metallo-hydrolase/oxidoreductase"/>
    <property type="match status" value="1"/>
</dbReference>
<dbReference type="InterPro" id="IPR036866">
    <property type="entry name" value="RibonucZ/Hydroxyglut_hydro"/>
</dbReference>
<dbReference type="AlphaFoldDB" id="A0A916WVU3"/>
<reference evidence="2" key="2">
    <citation type="submission" date="2020-09" db="EMBL/GenBank/DDBJ databases">
        <authorList>
            <person name="Sun Q."/>
            <person name="Zhou Y."/>
        </authorList>
    </citation>
    <scope>NUCLEOTIDE SEQUENCE</scope>
    <source>
        <strain evidence="2">CGMCC 1.15085</strain>
    </source>
</reference>
<keyword evidence="2" id="KW-0378">Hydrolase</keyword>
<keyword evidence="3" id="KW-1185">Reference proteome</keyword>